<dbReference type="GO" id="GO:0008270">
    <property type="term" value="F:zinc ion binding"/>
    <property type="evidence" value="ECO:0007669"/>
    <property type="project" value="UniProtKB-KW"/>
</dbReference>
<dbReference type="PROSITE" id="PS00028">
    <property type="entry name" value="ZINC_FINGER_C2H2_1"/>
    <property type="match status" value="1"/>
</dbReference>
<protein>
    <recommendedName>
        <fullName evidence="7">C2H2-type domain-containing protein</fullName>
    </recommendedName>
</protein>
<dbReference type="SUPFAM" id="SSF57667">
    <property type="entry name" value="beta-beta-alpha zinc fingers"/>
    <property type="match status" value="1"/>
</dbReference>
<keyword evidence="4" id="KW-0862">Zinc</keyword>
<dbReference type="EMBL" id="JAAAUQ010002237">
    <property type="protein sequence ID" value="KAF9125895.1"/>
    <property type="molecule type" value="Genomic_DNA"/>
</dbReference>
<keyword evidence="3 5" id="KW-0863">Zinc-finger</keyword>
<dbReference type="GO" id="GO:0000978">
    <property type="term" value="F:RNA polymerase II cis-regulatory region sequence-specific DNA binding"/>
    <property type="evidence" value="ECO:0007669"/>
    <property type="project" value="UniProtKB-ARBA"/>
</dbReference>
<dbReference type="Gene3D" id="3.30.160.60">
    <property type="entry name" value="Classic Zinc Finger"/>
    <property type="match status" value="1"/>
</dbReference>
<feature type="compositionally biased region" description="Acidic residues" evidence="6">
    <location>
        <begin position="40"/>
        <end position="59"/>
    </location>
</feature>
<sequence length="105" mass="11766">MDIHSMLNSGSDAKKLKQEQLDKENDTRESRSSTGRGSEDIDLDLDIDLDDNADDDEDGGKESGSSSEAEGTVSERPYECVWEDCTKSFSRRSDLARHRRIHTGE</sequence>
<feature type="compositionally biased region" description="Basic and acidic residues" evidence="6">
    <location>
        <begin position="12"/>
        <end position="31"/>
    </location>
</feature>
<keyword evidence="1" id="KW-0479">Metal-binding</keyword>
<feature type="compositionally biased region" description="Polar residues" evidence="6">
    <location>
        <begin position="1"/>
        <end position="11"/>
    </location>
</feature>
<dbReference type="AlphaFoldDB" id="A0A9P5R972"/>
<dbReference type="InterPro" id="IPR013087">
    <property type="entry name" value="Znf_C2H2_type"/>
</dbReference>
<evidence type="ECO:0000256" key="2">
    <source>
        <dbReference type="ARBA" id="ARBA00022737"/>
    </source>
</evidence>
<gene>
    <name evidence="8" type="ORF">BG015_004806</name>
</gene>
<dbReference type="GO" id="GO:0000981">
    <property type="term" value="F:DNA-binding transcription factor activity, RNA polymerase II-specific"/>
    <property type="evidence" value="ECO:0007669"/>
    <property type="project" value="UniProtKB-ARBA"/>
</dbReference>
<reference evidence="8" key="1">
    <citation type="journal article" date="2020" name="Fungal Divers.">
        <title>Resolving the Mortierellaceae phylogeny through synthesis of multi-gene phylogenetics and phylogenomics.</title>
        <authorList>
            <person name="Vandepol N."/>
            <person name="Liber J."/>
            <person name="Desiro A."/>
            <person name="Na H."/>
            <person name="Kennedy M."/>
            <person name="Barry K."/>
            <person name="Grigoriev I.V."/>
            <person name="Miller A.N."/>
            <person name="O'Donnell K."/>
            <person name="Stajich J.E."/>
            <person name="Bonito G."/>
        </authorList>
    </citation>
    <scope>NUCLEOTIDE SEQUENCE</scope>
    <source>
        <strain evidence="8">NRRL 6426</strain>
    </source>
</reference>
<feature type="domain" description="C2H2-type" evidence="7">
    <location>
        <begin position="78"/>
        <end position="105"/>
    </location>
</feature>
<dbReference type="Pfam" id="PF00096">
    <property type="entry name" value="zf-C2H2"/>
    <property type="match status" value="1"/>
</dbReference>
<accession>A0A9P5R972</accession>
<keyword evidence="2" id="KW-0677">Repeat</keyword>
<keyword evidence="9" id="KW-1185">Reference proteome</keyword>
<evidence type="ECO:0000313" key="8">
    <source>
        <dbReference type="EMBL" id="KAF9125895.1"/>
    </source>
</evidence>
<proteinExistence type="predicted"/>
<dbReference type="OrthoDB" id="654211at2759"/>
<feature type="non-terminal residue" evidence="8">
    <location>
        <position position="105"/>
    </location>
</feature>
<evidence type="ECO:0000256" key="5">
    <source>
        <dbReference type="PROSITE-ProRule" id="PRU00042"/>
    </source>
</evidence>
<feature type="region of interest" description="Disordered" evidence="6">
    <location>
        <begin position="1"/>
        <end position="77"/>
    </location>
</feature>
<dbReference type="SMART" id="SM00355">
    <property type="entry name" value="ZnF_C2H2"/>
    <property type="match status" value="1"/>
</dbReference>
<dbReference type="PROSITE" id="PS50157">
    <property type="entry name" value="ZINC_FINGER_C2H2_2"/>
    <property type="match status" value="1"/>
</dbReference>
<dbReference type="Proteomes" id="UP000748756">
    <property type="component" value="Unassembled WGS sequence"/>
</dbReference>
<evidence type="ECO:0000259" key="7">
    <source>
        <dbReference type="PROSITE" id="PS50157"/>
    </source>
</evidence>
<dbReference type="InterPro" id="IPR036236">
    <property type="entry name" value="Znf_C2H2_sf"/>
</dbReference>
<evidence type="ECO:0000256" key="3">
    <source>
        <dbReference type="ARBA" id="ARBA00022771"/>
    </source>
</evidence>
<name>A0A9P5R972_9FUNG</name>
<comment type="caution">
    <text evidence="8">The sequence shown here is derived from an EMBL/GenBank/DDBJ whole genome shotgun (WGS) entry which is preliminary data.</text>
</comment>
<organism evidence="8 9">
    <name type="scientific">Linnemannia schmuckeri</name>
    <dbReference type="NCBI Taxonomy" id="64567"/>
    <lineage>
        <taxon>Eukaryota</taxon>
        <taxon>Fungi</taxon>
        <taxon>Fungi incertae sedis</taxon>
        <taxon>Mucoromycota</taxon>
        <taxon>Mortierellomycotina</taxon>
        <taxon>Mortierellomycetes</taxon>
        <taxon>Mortierellales</taxon>
        <taxon>Mortierellaceae</taxon>
        <taxon>Linnemannia</taxon>
    </lineage>
</organism>
<dbReference type="FunFam" id="3.30.160.60:FF:000072">
    <property type="entry name" value="zinc finger protein 143 isoform X1"/>
    <property type="match status" value="1"/>
</dbReference>
<evidence type="ECO:0000313" key="9">
    <source>
        <dbReference type="Proteomes" id="UP000748756"/>
    </source>
</evidence>
<evidence type="ECO:0000256" key="1">
    <source>
        <dbReference type="ARBA" id="ARBA00022723"/>
    </source>
</evidence>
<evidence type="ECO:0000256" key="4">
    <source>
        <dbReference type="ARBA" id="ARBA00022833"/>
    </source>
</evidence>
<evidence type="ECO:0000256" key="6">
    <source>
        <dbReference type="SAM" id="MobiDB-lite"/>
    </source>
</evidence>